<dbReference type="PROSITE" id="PS50987">
    <property type="entry name" value="HTH_ARSR_2"/>
    <property type="match status" value="1"/>
</dbReference>
<keyword evidence="6" id="KW-1185">Reference proteome</keyword>
<dbReference type="GO" id="GO:0003700">
    <property type="term" value="F:DNA-binding transcription factor activity"/>
    <property type="evidence" value="ECO:0007669"/>
    <property type="project" value="InterPro"/>
</dbReference>
<dbReference type="PROSITE" id="PS00846">
    <property type="entry name" value="HTH_ARSR_1"/>
    <property type="match status" value="1"/>
</dbReference>
<keyword evidence="1" id="KW-0805">Transcription regulation</keyword>
<evidence type="ECO:0000256" key="2">
    <source>
        <dbReference type="ARBA" id="ARBA00023125"/>
    </source>
</evidence>
<reference evidence="5 6" key="1">
    <citation type="submission" date="2017-06" db="EMBL/GenBank/DDBJ databases">
        <authorList>
            <person name="Kim H.J."/>
            <person name="Triplett B.A."/>
        </authorList>
    </citation>
    <scope>NUCLEOTIDE SEQUENCE [LARGE SCALE GENOMIC DNA]</scope>
    <source>
        <strain evidence="5 6">DSM 19307</strain>
    </source>
</reference>
<dbReference type="CDD" id="cd00090">
    <property type="entry name" value="HTH_ARSR"/>
    <property type="match status" value="1"/>
</dbReference>
<dbReference type="PANTHER" id="PTHR33154">
    <property type="entry name" value="TRANSCRIPTIONAL REGULATOR, ARSR FAMILY"/>
    <property type="match status" value="1"/>
</dbReference>
<evidence type="ECO:0000313" key="5">
    <source>
        <dbReference type="EMBL" id="SNS94918.1"/>
    </source>
</evidence>
<dbReference type="InterPro" id="IPR011991">
    <property type="entry name" value="ArsR-like_HTH"/>
</dbReference>
<dbReference type="InterPro" id="IPR036388">
    <property type="entry name" value="WH-like_DNA-bd_sf"/>
</dbReference>
<dbReference type="SMART" id="SM00418">
    <property type="entry name" value="HTH_ARSR"/>
    <property type="match status" value="1"/>
</dbReference>
<evidence type="ECO:0000256" key="1">
    <source>
        <dbReference type="ARBA" id="ARBA00023015"/>
    </source>
</evidence>
<organism evidence="5 6">
    <name type="scientific">Ekhidna lutea</name>
    <dbReference type="NCBI Taxonomy" id="447679"/>
    <lineage>
        <taxon>Bacteria</taxon>
        <taxon>Pseudomonadati</taxon>
        <taxon>Bacteroidota</taxon>
        <taxon>Cytophagia</taxon>
        <taxon>Cytophagales</taxon>
        <taxon>Reichenbachiellaceae</taxon>
        <taxon>Ekhidna</taxon>
    </lineage>
</organism>
<sequence length="127" mass="15166">MRLKNFNLSFGTQIFKSFSDESRTRIIHLLYRQEELCISDLEAILDFTQTKTSRHITYLKNAGLVTFRKYDQWVFYSIKEEGYDMVSQIFEFLSKDPILRKDLETYKTMNANLALAKNKIEAKKYNR</sequence>
<dbReference type="OrthoDB" id="9798835at2"/>
<keyword evidence="3" id="KW-0804">Transcription</keyword>
<evidence type="ECO:0000313" key="6">
    <source>
        <dbReference type="Proteomes" id="UP000198393"/>
    </source>
</evidence>
<dbReference type="Pfam" id="PF01022">
    <property type="entry name" value="HTH_5"/>
    <property type="match status" value="1"/>
</dbReference>
<dbReference type="InterPro" id="IPR051081">
    <property type="entry name" value="HTH_MetalResp_TranReg"/>
</dbReference>
<dbReference type="SUPFAM" id="SSF46785">
    <property type="entry name" value="Winged helix' DNA-binding domain"/>
    <property type="match status" value="1"/>
</dbReference>
<dbReference type="EMBL" id="FZPD01000003">
    <property type="protein sequence ID" value="SNS94918.1"/>
    <property type="molecule type" value="Genomic_DNA"/>
</dbReference>
<proteinExistence type="predicted"/>
<dbReference type="InterPro" id="IPR001845">
    <property type="entry name" value="HTH_ArsR_DNA-bd_dom"/>
</dbReference>
<dbReference type="PANTHER" id="PTHR33154:SF18">
    <property type="entry name" value="ARSENICAL RESISTANCE OPERON REPRESSOR"/>
    <property type="match status" value="1"/>
</dbReference>
<dbReference type="InterPro" id="IPR018334">
    <property type="entry name" value="ArsR_HTH"/>
</dbReference>
<evidence type="ECO:0000259" key="4">
    <source>
        <dbReference type="PROSITE" id="PS50987"/>
    </source>
</evidence>
<dbReference type="NCBIfam" id="NF033788">
    <property type="entry name" value="HTH_metalloreg"/>
    <property type="match status" value="1"/>
</dbReference>
<dbReference type="AlphaFoldDB" id="A0A239INW4"/>
<dbReference type="InterPro" id="IPR036390">
    <property type="entry name" value="WH_DNA-bd_sf"/>
</dbReference>
<feature type="domain" description="HTH arsR-type" evidence="4">
    <location>
        <begin position="3"/>
        <end position="101"/>
    </location>
</feature>
<evidence type="ECO:0000256" key="3">
    <source>
        <dbReference type="ARBA" id="ARBA00023163"/>
    </source>
</evidence>
<keyword evidence="2" id="KW-0238">DNA-binding</keyword>
<gene>
    <name evidence="5" type="ORF">SAMN05421640_1740</name>
</gene>
<dbReference type="GO" id="GO:0003677">
    <property type="term" value="F:DNA binding"/>
    <property type="evidence" value="ECO:0007669"/>
    <property type="project" value="UniProtKB-KW"/>
</dbReference>
<accession>A0A239INW4</accession>
<dbReference type="RefSeq" id="WP_089356485.1">
    <property type="nucleotide sequence ID" value="NZ_FZPD01000003.1"/>
</dbReference>
<dbReference type="Proteomes" id="UP000198393">
    <property type="component" value="Unassembled WGS sequence"/>
</dbReference>
<dbReference type="PRINTS" id="PR00778">
    <property type="entry name" value="HTHARSR"/>
</dbReference>
<dbReference type="Gene3D" id="1.10.10.10">
    <property type="entry name" value="Winged helix-like DNA-binding domain superfamily/Winged helix DNA-binding domain"/>
    <property type="match status" value="1"/>
</dbReference>
<name>A0A239INW4_EKHLU</name>
<protein>
    <submittedName>
        <fullName evidence="5">Transcriptional regulator, ArsR family</fullName>
    </submittedName>
</protein>